<reference evidence="1" key="1">
    <citation type="submission" date="2021-12" db="EMBL/GenBank/DDBJ databases">
        <title>Comparative genomics, transcriptomics and evolutionary studies reveal genomic signatures of adaptation to plant cell wall in hemibiotrophic fungi.</title>
        <authorList>
            <consortium name="DOE Joint Genome Institute"/>
            <person name="Baroncelli R."/>
            <person name="Diaz J.F."/>
            <person name="Benocci T."/>
            <person name="Peng M."/>
            <person name="Battaglia E."/>
            <person name="Haridas S."/>
            <person name="Andreopoulos W."/>
            <person name="Labutti K."/>
            <person name="Pangilinan J."/>
            <person name="Floch G.L."/>
            <person name="Makela M.R."/>
            <person name="Henrissat B."/>
            <person name="Grigoriev I.V."/>
            <person name="Crouch J.A."/>
            <person name="De Vries R.P."/>
            <person name="Sukno S.A."/>
            <person name="Thon M.R."/>
        </authorList>
    </citation>
    <scope>NUCLEOTIDE SEQUENCE</scope>
    <source>
        <strain evidence="1">CBS 112980</strain>
    </source>
</reference>
<evidence type="ECO:0000313" key="2">
    <source>
        <dbReference type="Proteomes" id="UP001244207"/>
    </source>
</evidence>
<accession>A0AAD8UNR2</accession>
<protein>
    <submittedName>
        <fullName evidence="1">Uncharacterized protein</fullName>
    </submittedName>
</protein>
<dbReference type="AlphaFoldDB" id="A0AAD8UNR2"/>
<proteinExistence type="predicted"/>
<dbReference type="Proteomes" id="UP001244207">
    <property type="component" value="Unassembled WGS sequence"/>
</dbReference>
<sequence>MAAKTVERLAMSPSGSAVHFPLRLFISTLPHFLDPRRDGAGAGRKGRLEATRRRVAPGQFKHPPRARKMSMGYEMGVTVWLGSLLGAHHGRGIVPGSVEGRSQAEHLLILGPPDYPALIKSE</sequence>
<organism evidence="1 2">
    <name type="scientific">Glomerella acutata</name>
    <name type="common">Colletotrichum acutatum</name>
    <dbReference type="NCBI Taxonomy" id="27357"/>
    <lineage>
        <taxon>Eukaryota</taxon>
        <taxon>Fungi</taxon>
        <taxon>Dikarya</taxon>
        <taxon>Ascomycota</taxon>
        <taxon>Pezizomycotina</taxon>
        <taxon>Sordariomycetes</taxon>
        <taxon>Hypocreomycetidae</taxon>
        <taxon>Glomerellales</taxon>
        <taxon>Glomerellaceae</taxon>
        <taxon>Colletotrichum</taxon>
        <taxon>Colletotrichum acutatum species complex</taxon>
    </lineage>
</organism>
<gene>
    <name evidence="1" type="ORF">BDZ83DRAFT_650226</name>
</gene>
<comment type="caution">
    <text evidence="1">The sequence shown here is derived from an EMBL/GenBank/DDBJ whole genome shotgun (WGS) entry which is preliminary data.</text>
</comment>
<dbReference type="RefSeq" id="XP_060366793.1">
    <property type="nucleotide sequence ID" value="XM_060510355.1"/>
</dbReference>
<keyword evidence="2" id="KW-1185">Reference proteome</keyword>
<evidence type="ECO:0000313" key="1">
    <source>
        <dbReference type="EMBL" id="KAK1726738.1"/>
    </source>
</evidence>
<dbReference type="GeneID" id="85394254"/>
<name>A0AAD8UNR2_GLOAC</name>
<dbReference type="EMBL" id="JAHMHS010000030">
    <property type="protein sequence ID" value="KAK1726738.1"/>
    <property type="molecule type" value="Genomic_DNA"/>
</dbReference>